<reference evidence="3" key="2">
    <citation type="submission" date="2024-04" db="EMBL/GenBank/DDBJ databases">
        <authorList>
            <person name="Chen Y."/>
            <person name="Shah S."/>
            <person name="Dougan E. K."/>
            <person name="Thang M."/>
            <person name="Chan C."/>
        </authorList>
    </citation>
    <scope>NUCLEOTIDE SEQUENCE [LARGE SCALE GENOMIC DNA]</scope>
</reference>
<evidence type="ECO:0000313" key="4">
    <source>
        <dbReference type="Proteomes" id="UP001152797"/>
    </source>
</evidence>
<evidence type="ECO:0000313" key="3">
    <source>
        <dbReference type="EMBL" id="CAL1156071.1"/>
    </source>
</evidence>
<accession>A0A9P1G7N3</accession>
<evidence type="ECO:0000313" key="2">
    <source>
        <dbReference type="EMBL" id="CAI4002696.1"/>
    </source>
</evidence>
<dbReference type="EMBL" id="CAMXCT020003142">
    <property type="protein sequence ID" value="CAL1156071.1"/>
    <property type="molecule type" value="Genomic_DNA"/>
</dbReference>
<protein>
    <submittedName>
        <fullName evidence="2">Uncharacterized protein</fullName>
    </submittedName>
</protein>
<sequence length="711" mass="78226">AQEAWQLFLPERREGCELLCPSLVVAAGAAVKAHVPGLQDALPLEADVGDGRRDQSNRDKRATKKRRLASDLEELRTDRQNGGKGQQGSSGGKDAGGKGKGKTKDQLGPPICSSWASSFGPCGELAPGAECVSAIKRGVAVEGASGHADLLEREANKFEQGIMRPGRLKNTSQTFKDEATKNWLETVMLSLDSKKDPTLDLSSHESFTTMKARKVPPFSTMENPPGNEEKVRFLKRGIWAGRMIRMQGIEKIQKVCLCPAWVKHTPLVGKEASQAAERWRYQVETKSHQVNELQKAWLENKEKKSGKGQTSQAIQGRAQPAVRGGHEEPCKNCEEVDGKKIAGLWDEFVESRPDANKAAQNYGKPGNDFDADLLQLWKQALKDNLAKVEDSVVRFTPNAAWSIFDLRISSVTVLAKKLSAASDALRISRPPTASASTPPGYVRHQALVTKAYLTALHNLYDLFRFDSLEANVDLENILALRLSLAFSTHSGDCEPNLLPYLPSRLAPFFPNQPLRGDVRALCQKERGNVVYARKGAPMHEIGTLERWKPSAVFRYIEEALQDIPLNANAFGSNQVIPRTRGQIEFNPGAPGLAAMQDMGQSIVEAKTHDVQVSKQKKQPALPDQCWAVSSGRNGKVSHRARKASWNLSLGNWGTWCGCHFAEKNIKMMLTPKFHMGTSKCKKCESAHQSRDRVKGGVSSAQLVSLDDTDQK</sequence>
<name>A0A9P1G7N3_9DINO</name>
<feature type="compositionally biased region" description="Gly residues" evidence="1">
    <location>
        <begin position="82"/>
        <end position="94"/>
    </location>
</feature>
<feature type="compositionally biased region" description="Basic and acidic residues" evidence="1">
    <location>
        <begin position="68"/>
        <end position="81"/>
    </location>
</feature>
<evidence type="ECO:0000256" key="1">
    <source>
        <dbReference type="SAM" id="MobiDB-lite"/>
    </source>
</evidence>
<reference evidence="2" key="1">
    <citation type="submission" date="2022-10" db="EMBL/GenBank/DDBJ databases">
        <authorList>
            <person name="Chen Y."/>
            <person name="Dougan E. K."/>
            <person name="Chan C."/>
            <person name="Rhodes N."/>
            <person name="Thang M."/>
        </authorList>
    </citation>
    <scope>NUCLEOTIDE SEQUENCE</scope>
</reference>
<keyword evidence="4" id="KW-1185">Reference proteome</keyword>
<comment type="caution">
    <text evidence="2">The sequence shown here is derived from an EMBL/GenBank/DDBJ whole genome shotgun (WGS) entry which is preliminary data.</text>
</comment>
<feature type="region of interest" description="Disordered" evidence="1">
    <location>
        <begin position="46"/>
        <end position="110"/>
    </location>
</feature>
<dbReference type="Proteomes" id="UP001152797">
    <property type="component" value="Unassembled WGS sequence"/>
</dbReference>
<feature type="non-terminal residue" evidence="2">
    <location>
        <position position="711"/>
    </location>
</feature>
<gene>
    <name evidence="2" type="ORF">C1SCF055_LOCUS28633</name>
</gene>
<feature type="non-terminal residue" evidence="2">
    <location>
        <position position="1"/>
    </location>
</feature>
<feature type="compositionally biased region" description="Basic and acidic residues" evidence="1">
    <location>
        <begin position="49"/>
        <end position="60"/>
    </location>
</feature>
<feature type="region of interest" description="Disordered" evidence="1">
    <location>
        <begin position="302"/>
        <end position="330"/>
    </location>
</feature>
<proteinExistence type="predicted"/>
<dbReference type="AlphaFoldDB" id="A0A9P1G7N3"/>
<dbReference type="EMBL" id="CAMXCT010003142">
    <property type="protein sequence ID" value="CAI4002696.1"/>
    <property type="molecule type" value="Genomic_DNA"/>
</dbReference>
<dbReference type="EMBL" id="CAMXCT030003142">
    <property type="protein sequence ID" value="CAL4790008.1"/>
    <property type="molecule type" value="Genomic_DNA"/>
</dbReference>
<organism evidence="2">
    <name type="scientific">Cladocopium goreaui</name>
    <dbReference type="NCBI Taxonomy" id="2562237"/>
    <lineage>
        <taxon>Eukaryota</taxon>
        <taxon>Sar</taxon>
        <taxon>Alveolata</taxon>
        <taxon>Dinophyceae</taxon>
        <taxon>Suessiales</taxon>
        <taxon>Symbiodiniaceae</taxon>
        <taxon>Cladocopium</taxon>
    </lineage>
</organism>
<feature type="region of interest" description="Disordered" evidence="1">
    <location>
        <begin position="687"/>
        <end position="711"/>
    </location>
</feature>